<dbReference type="Proteomes" id="UP001437256">
    <property type="component" value="Unassembled WGS sequence"/>
</dbReference>
<dbReference type="InterPro" id="IPR045116">
    <property type="entry name" value="Clp1/Grc3"/>
</dbReference>
<keyword evidence="6" id="KW-0418">Kinase</keyword>
<proteinExistence type="inferred from homology"/>
<dbReference type="Pfam" id="PF24419">
    <property type="entry name" value="Cupin_NOL9"/>
    <property type="match status" value="1"/>
</dbReference>
<feature type="region of interest" description="Disordered" evidence="9">
    <location>
        <begin position="1"/>
        <end position="139"/>
    </location>
</feature>
<dbReference type="PANTHER" id="PTHR12755:SF3">
    <property type="entry name" value="POLYNUCLEOTIDE 5'-HYDROXYL-KINASE NOL9"/>
    <property type="match status" value="1"/>
</dbReference>
<dbReference type="InterPro" id="IPR032319">
    <property type="entry name" value="CLP1_P"/>
</dbReference>
<keyword evidence="7" id="KW-0067">ATP-binding</keyword>
<dbReference type="PANTHER" id="PTHR12755">
    <property type="entry name" value="CLEAVAGE/POLYADENYLATION FACTOR IA SUBUNIT CLP1P"/>
    <property type="match status" value="1"/>
</dbReference>
<evidence type="ECO:0000256" key="3">
    <source>
        <dbReference type="ARBA" id="ARBA00019824"/>
    </source>
</evidence>
<dbReference type="InterPro" id="IPR057573">
    <property type="entry name" value="NOL9_N"/>
</dbReference>
<feature type="domain" description="NOL9 N-terminal" evidence="11">
    <location>
        <begin position="168"/>
        <end position="247"/>
    </location>
</feature>
<evidence type="ECO:0000259" key="11">
    <source>
        <dbReference type="Pfam" id="PF24419"/>
    </source>
</evidence>
<gene>
    <name evidence="12" type="primary">GRC3</name>
    <name evidence="12" type="ORF">AAF712_006469</name>
</gene>
<evidence type="ECO:0000256" key="7">
    <source>
        <dbReference type="ARBA" id="ARBA00022840"/>
    </source>
</evidence>
<dbReference type="Gene3D" id="3.40.50.300">
    <property type="entry name" value="P-loop containing nucleotide triphosphate hydrolases"/>
    <property type="match status" value="1"/>
</dbReference>
<evidence type="ECO:0000256" key="4">
    <source>
        <dbReference type="ARBA" id="ARBA00022679"/>
    </source>
</evidence>
<evidence type="ECO:0000256" key="6">
    <source>
        <dbReference type="ARBA" id="ARBA00022777"/>
    </source>
</evidence>
<dbReference type="EMBL" id="JBBXMP010000035">
    <property type="protein sequence ID" value="KAL0066427.1"/>
    <property type="molecule type" value="Genomic_DNA"/>
</dbReference>
<evidence type="ECO:0000313" key="12">
    <source>
        <dbReference type="EMBL" id="KAL0066427.1"/>
    </source>
</evidence>
<feature type="domain" description="Clp1 P-loop" evidence="10">
    <location>
        <begin position="331"/>
        <end position="468"/>
    </location>
</feature>
<accession>A0ABR2ZZE7</accession>
<keyword evidence="4" id="KW-0808">Transferase</keyword>
<comment type="similarity">
    <text evidence="1">Belongs to the Clp1 family. NOL9/GRC3 subfamily.</text>
</comment>
<evidence type="ECO:0000256" key="8">
    <source>
        <dbReference type="ARBA" id="ARBA00071212"/>
    </source>
</evidence>
<sequence>MISAIAARKAAQAKLPASSLTQPAAESNDSESPSPVPPKRKRVSDAATPHPKKKKKSSNKPPSAVKTMRYFQESDPITRQDDIILIESDQEDEDEDGVDALTSAPVGTRAWSPDGPVTDDSEDEDPGSRKELPSGPKILSSYSPVLNQNLFPLERNEIAALGLPSSGCKTVLVVLGEDETIALLGTCTLTVIRGSVLLLGATLEPSQPRQHHRIFAPRSSPIPVLKASSSGKPSEVSELSRLNHAFRGENTLIVLQELRTNVEGLGKICKTFQGVFQLPSSLSSPSVLDLGLHGVHLVMNESKGIHAFVQPSPWDSAFVLCESEQVFLVKGAKKSGKSTFARTLLNHLLGSHRRVAYLECDLGQSEFTPGGMVALNVIEKPVLGPPFTHPTLPTHAHYLGSFTPRSSPSHYISAIQSLAQTYQLDVKTPYDDPDEKIPVVVNTMGWTKGLGADLTKRIEEIIEPDRVFEFEVEGRGSDGGWYPQKQRQDPSIPKYHLHILRPIESQAIDAATAYYSAADHRVISLLSYFHAVFPSSPSPPSPSSSLALLLKDSLRQITAQTWATSLPLLAQPPYEVDVEKAIETVHLIGAGSEDVVKEEINRVLNGAIVGLISSEISASTSYSQGEAGPGSIPYVQNTPPPDPNTSRAHGLALIRGVSSEAGDTGGTRLHVLTPLPPDLLSTTKVLVKGEMEMPVWGLLDLRGGPPEETAKPFLQWGKGEGLGSEKRRVRRNLMRKSQA</sequence>
<evidence type="ECO:0000256" key="5">
    <source>
        <dbReference type="ARBA" id="ARBA00022741"/>
    </source>
</evidence>
<comment type="caution">
    <text evidence="12">The sequence shown here is derived from an EMBL/GenBank/DDBJ whole genome shotgun (WGS) entry which is preliminary data.</text>
</comment>
<keyword evidence="13" id="KW-1185">Reference proteome</keyword>
<evidence type="ECO:0000256" key="1">
    <source>
        <dbReference type="ARBA" id="ARBA00011003"/>
    </source>
</evidence>
<reference evidence="12 13" key="1">
    <citation type="submission" date="2024-05" db="EMBL/GenBank/DDBJ databases">
        <title>A draft genome resource for the thread blight pathogen Marasmius tenuissimus strain MS-2.</title>
        <authorList>
            <person name="Yulfo-Soto G.E."/>
            <person name="Baruah I.K."/>
            <person name="Amoako-Attah I."/>
            <person name="Bukari Y."/>
            <person name="Meinhardt L.W."/>
            <person name="Bailey B.A."/>
            <person name="Cohen S.P."/>
        </authorList>
    </citation>
    <scope>NUCLEOTIDE SEQUENCE [LARGE SCALE GENOMIC DNA]</scope>
    <source>
        <strain evidence="12 13">MS-2</strain>
    </source>
</reference>
<feature type="compositionally biased region" description="Low complexity" evidence="9">
    <location>
        <begin position="1"/>
        <end position="17"/>
    </location>
</feature>
<organism evidence="12 13">
    <name type="scientific">Marasmius tenuissimus</name>
    <dbReference type="NCBI Taxonomy" id="585030"/>
    <lineage>
        <taxon>Eukaryota</taxon>
        <taxon>Fungi</taxon>
        <taxon>Dikarya</taxon>
        <taxon>Basidiomycota</taxon>
        <taxon>Agaricomycotina</taxon>
        <taxon>Agaricomycetes</taxon>
        <taxon>Agaricomycetidae</taxon>
        <taxon>Agaricales</taxon>
        <taxon>Marasmiineae</taxon>
        <taxon>Marasmiaceae</taxon>
        <taxon>Marasmius</taxon>
    </lineage>
</organism>
<feature type="compositionally biased region" description="Polar residues" evidence="9">
    <location>
        <begin position="18"/>
        <end position="33"/>
    </location>
</feature>
<feature type="compositionally biased region" description="Basic residues" evidence="9">
    <location>
        <begin position="727"/>
        <end position="739"/>
    </location>
</feature>
<dbReference type="InterPro" id="IPR027417">
    <property type="entry name" value="P-loop_NTPase"/>
</dbReference>
<keyword evidence="5" id="KW-0547">Nucleotide-binding</keyword>
<evidence type="ECO:0000313" key="13">
    <source>
        <dbReference type="Proteomes" id="UP001437256"/>
    </source>
</evidence>
<dbReference type="Pfam" id="PF16575">
    <property type="entry name" value="CLP1_P"/>
    <property type="match status" value="1"/>
</dbReference>
<evidence type="ECO:0000256" key="9">
    <source>
        <dbReference type="SAM" id="MobiDB-lite"/>
    </source>
</evidence>
<feature type="region of interest" description="Disordered" evidence="9">
    <location>
        <begin position="710"/>
        <end position="739"/>
    </location>
</feature>
<name>A0ABR2ZZE7_9AGAR</name>
<protein>
    <recommendedName>
        <fullName evidence="3">Polynucleotide 5'-hydroxyl-kinase GRC3</fullName>
    </recommendedName>
    <alternativeName>
        <fullName evidence="8">Polynucleotide 5'-hydroxyl-kinase NOL9</fullName>
    </alternativeName>
    <alternativeName>
        <fullName evidence="2">Polynucleotide 5'-hydroxyl-kinase grc3</fullName>
    </alternativeName>
</protein>
<evidence type="ECO:0000259" key="10">
    <source>
        <dbReference type="Pfam" id="PF16575"/>
    </source>
</evidence>
<evidence type="ECO:0000256" key="2">
    <source>
        <dbReference type="ARBA" id="ARBA00018706"/>
    </source>
</evidence>
<feature type="compositionally biased region" description="Acidic residues" evidence="9">
    <location>
        <begin position="88"/>
        <end position="98"/>
    </location>
</feature>